<dbReference type="PhylomeDB" id="A2RLV8"/>
<dbReference type="InterPro" id="IPR029044">
    <property type="entry name" value="Nucleotide-diphossugar_trans"/>
</dbReference>
<dbReference type="RefSeq" id="WP_011835509.1">
    <property type="nucleotide sequence ID" value="NC_009004.1"/>
</dbReference>
<accession>A2RLV8</accession>
<name>A2RLV8_LACLM</name>
<dbReference type="CAZy" id="GT8">
    <property type="family name" value="Glycosyltransferase Family 8"/>
</dbReference>
<dbReference type="HOGENOM" id="CLU_050833_3_0_9"/>
<gene>
    <name evidence="1" type="ordered locus">llmg_1708</name>
</gene>
<dbReference type="EMBL" id="AM406671">
    <property type="protein sequence ID" value="CAL98281.1"/>
    <property type="molecule type" value="Genomic_DNA"/>
</dbReference>
<evidence type="ECO:0000313" key="1">
    <source>
        <dbReference type="EMBL" id="CAL98281.1"/>
    </source>
</evidence>
<proteinExistence type="predicted"/>
<organism evidence="1 2">
    <name type="scientific">Lactococcus lactis subsp. cremoris (strain MG1363)</name>
    <dbReference type="NCBI Taxonomy" id="416870"/>
    <lineage>
        <taxon>Bacteria</taxon>
        <taxon>Bacillati</taxon>
        <taxon>Bacillota</taxon>
        <taxon>Bacilli</taxon>
        <taxon>Lactobacillales</taxon>
        <taxon>Streptococcaceae</taxon>
        <taxon>Lactococcus</taxon>
        <taxon>Lactococcus cremoris subsp. cremoris</taxon>
    </lineage>
</organism>
<dbReference type="OrthoDB" id="2291894at2"/>
<reference evidence="1 2" key="1">
    <citation type="journal article" date="2007" name="J. Bacteriol.">
        <title>The complete genome sequence of the lactic acid bacterial paradigm Lactococcus lactis subsp. cremoris MG1363.</title>
        <authorList>
            <person name="Wegmann U."/>
            <person name="O'Connell-Motherway M."/>
            <person name="Zomer A."/>
            <person name="Buist G."/>
            <person name="Shearman C."/>
            <person name="Canchaya C."/>
            <person name="Ventura M."/>
            <person name="Goesmann A."/>
            <person name="Gasson M.J."/>
            <person name="Kuipers O.P."/>
            <person name="van Sinderen D."/>
            <person name="Kok J."/>
        </authorList>
    </citation>
    <scope>NUCLEOTIDE SEQUENCE [LARGE SCALE GENOMIC DNA]</scope>
    <source>
        <strain evidence="1 2">MG1363</strain>
    </source>
</reference>
<dbReference type="Pfam" id="PF01501">
    <property type="entry name" value="Glyco_transf_8"/>
    <property type="match status" value="1"/>
</dbReference>
<dbReference type="KEGG" id="llm:llmg_1708"/>
<dbReference type="STRING" id="416870.llmg_1708"/>
<dbReference type="eggNOG" id="COG1442">
    <property type="taxonomic scope" value="Bacteria"/>
</dbReference>
<dbReference type="InterPro" id="IPR002495">
    <property type="entry name" value="Glyco_trans_8"/>
</dbReference>
<dbReference type="GO" id="GO:0016757">
    <property type="term" value="F:glycosyltransferase activity"/>
    <property type="evidence" value="ECO:0007669"/>
    <property type="project" value="InterPro"/>
</dbReference>
<dbReference type="AlphaFoldDB" id="A2RLV8"/>
<protein>
    <submittedName>
        <fullName evidence="1">Putative glycosyltransferase</fullName>
    </submittedName>
</protein>
<sequence>MKRKGIFYTVNGNYIQLVATSLTSIIMNIDEKFPVDIIIVSNDITDENKQTLYEILDMRKTQVNLLFRMPPDSLELLLGDVSNIFDNVVCWRIFMPYSLEEYSQLLYLDSDTLIYEGFEEIFGLLPQDKILGVIPDFYFFAINEKNSSKRGYFNSGVYMINVEKYIQKNSKEELLKNLMENFSEILYVDQTFLNNTFRGELFYLPLRFNYQKDDNWLNNWAILEAPESSQLFIKERANIKIRHFIEFGSHSMPWQHIEVRDQFEEYFWNVWNVLKEYRVKKHRPIKSLKMFLDPKKNEQIINLLERICTNFKQINFLDTDIAEGVLLGKYRIYFKSGYDENGGQQNGVIIFDYLAKRDFQLERFKTNFTTTDARGDLEKGWFGDTLLEIFEYIEQNQ</sequence>
<dbReference type="Proteomes" id="UP000000364">
    <property type="component" value="Chromosome"/>
</dbReference>
<keyword evidence="1" id="KW-0808">Transferase</keyword>
<dbReference type="Gene3D" id="3.90.550.10">
    <property type="entry name" value="Spore Coat Polysaccharide Biosynthesis Protein SpsA, Chain A"/>
    <property type="match status" value="1"/>
</dbReference>
<evidence type="ECO:0000313" key="2">
    <source>
        <dbReference type="Proteomes" id="UP000000364"/>
    </source>
</evidence>
<dbReference type="CDD" id="cd04194">
    <property type="entry name" value="GT8_A4GalT_like"/>
    <property type="match status" value="1"/>
</dbReference>
<dbReference type="SUPFAM" id="SSF53448">
    <property type="entry name" value="Nucleotide-diphospho-sugar transferases"/>
    <property type="match status" value="1"/>
</dbReference>